<dbReference type="AlphaFoldDB" id="A0A1H8NFE0"/>
<evidence type="ECO:0000313" key="2">
    <source>
        <dbReference type="EMBL" id="SEO28286.1"/>
    </source>
</evidence>
<name>A0A1H8NFE0_9EURY</name>
<evidence type="ECO:0000256" key="1">
    <source>
        <dbReference type="SAM" id="Phobius"/>
    </source>
</evidence>
<evidence type="ECO:0000313" key="3">
    <source>
        <dbReference type="Proteomes" id="UP000199126"/>
    </source>
</evidence>
<keyword evidence="1" id="KW-1133">Transmembrane helix</keyword>
<reference evidence="3" key="1">
    <citation type="submission" date="2016-10" db="EMBL/GenBank/DDBJ databases">
        <authorList>
            <person name="Varghese N."/>
            <person name="Submissions S."/>
        </authorList>
    </citation>
    <scope>NUCLEOTIDE SEQUENCE [LARGE SCALE GENOMIC DNA]</scope>
    <source>
        <strain evidence="3">CGMCC 1.10121</strain>
    </source>
</reference>
<sequence length="39" mass="4353">MRVRDIFGYSIMMLVLTLPVVLLAVVVVPYSGFWGSLPI</sequence>
<protein>
    <submittedName>
        <fullName evidence="2">Uncharacterized protein</fullName>
    </submittedName>
</protein>
<organism evidence="2 3">
    <name type="scientific">Halogranum amylolyticum</name>
    <dbReference type="NCBI Taxonomy" id="660520"/>
    <lineage>
        <taxon>Archaea</taxon>
        <taxon>Methanobacteriati</taxon>
        <taxon>Methanobacteriota</taxon>
        <taxon>Stenosarchaea group</taxon>
        <taxon>Halobacteria</taxon>
        <taxon>Halobacteriales</taxon>
        <taxon>Haloferacaceae</taxon>
    </lineage>
</organism>
<keyword evidence="3" id="KW-1185">Reference proteome</keyword>
<keyword evidence="1" id="KW-0812">Transmembrane</keyword>
<gene>
    <name evidence="2" type="ORF">SAMN04487948_101512</name>
</gene>
<proteinExistence type="predicted"/>
<dbReference type="EMBL" id="FODV01000001">
    <property type="protein sequence ID" value="SEO28286.1"/>
    <property type="molecule type" value="Genomic_DNA"/>
</dbReference>
<dbReference type="Proteomes" id="UP000199126">
    <property type="component" value="Unassembled WGS sequence"/>
</dbReference>
<keyword evidence="1" id="KW-0472">Membrane</keyword>
<feature type="transmembrane region" description="Helical" evidence="1">
    <location>
        <begin position="7"/>
        <end position="30"/>
    </location>
</feature>
<accession>A0A1H8NFE0</accession>